<dbReference type="AlphaFoldDB" id="A0A183ERC9"/>
<sequence>MLKKAKKSRRSAACVSSGPNAGGAAVRAVQSEGSPSSSRVHPSMLLDTGESGVMLMHGKSTPDELHTFSASASANGGGAADGDDDDEEGDAFL</sequence>
<dbReference type="Proteomes" id="UP000271098">
    <property type="component" value="Unassembled WGS sequence"/>
</dbReference>
<organism evidence="4">
    <name type="scientific">Gongylonema pulchrum</name>
    <dbReference type="NCBI Taxonomy" id="637853"/>
    <lineage>
        <taxon>Eukaryota</taxon>
        <taxon>Metazoa</taxon>
        <taxon>Ecdysozoa</taxon>
        <taxon>Nematoda</taxon>
        <taxon>Chromadorea</taxon>
        <taxon>Rhabditida</taxon>
        <taxon>Spirurina</taxon>
        <taxon>Spiruromorpha</taxon>
        <taxon>Spiruroidea</taxon>
        <taxon>Gongylonematidae</taxon>
        <taxon>Gongylonema</taxon>
    </lineage>
</organism>
<feature type="compositionally biased region" description="Basic residues" evidence="1">
    <location>
        <begin position="1"/>
        <end position="10"/>
    </location>
</feature>
<proteinExistence type="predicted"/>
<keyword evidence="3" id="KW-1185">Reference proteome</keyword>
<protein>
    <submittedName>
        <fullName evidence="2 4">Uncharacterized protein</fullName>
    </submittedName>
</protein>
<gene>
    <name evidence="2" type="ORF">GPUH_LOCUS23520</name>
</gene>
<evidence type="ECO:0000313" key="2">
    <source>
        <dbReference type="EMBL" id="VDN41585.1"/>
    </source>
</evidence>
<name>A0A183ERC9_9BILA</name>
<dbReference type="EMBL" id="UYRT01098089">
    <property type="protein sequence ID" value="VDN41585.1"/>
    <property type="molecule type" value="Genomic_DNA"/>
</dbReference>
<feature type="compositionally biased region" description="Polar residues" evidence="1">
    <location>
        <begin position="31"/>
        <end position="40"/>
    </location>
</feature>
<reference evidence="2 3" key="2">
    <citation type="submission" date="2018-11" db="EMBL/GenBank/DDBJ databases">
        <authorList>
            <consortium name="Pathogen Informatics"/>
        </authorList>
    </citation>
    <scope>NUCLEOTIDE SEQUENCE [LARGE SCALE GENOMIC DNA]</scope>
</reference>
<feature type="region of interest" description="Disordered" evidence="1">
    <location>
        <begin position="1"/>
        <end position="93"/>
    </location>
</feature>
<evidence type="ECO:0000313" key="3">
    <source>
        <dbReference type="Proteomes" id="UP000271098"/>
    </source>
</evidence>
<evidence type="ECO:0000256" key="1">
    <source>
        <dbReference type="SAM" id="MobiDB-lite"/>
    </source>
</evidence>
<evidence type="ECO:0000313" key="4">
    <source>
        <dbReference type="WBParaSite" id="GPUH_0002355001-mRNA-1"/>
    </source>
</evidence>
<accession>A0A183ERC9</accession>
<feature type="compositionally biased region" description="Acidic residues" evidence="1">
    <location>
        <begin position="81"/>
        <end position="93"/>
    </location>
</feature>
<dbReference type="OrthoDB" id="5900222at2759"/>
<dbReference type="WBParaSite" id="GPUH_0002355001-mRNA-1">
    <property type="protein sequence ID" value="GPUH_0002355001-mRNA-1"/>
    <property type="gene ID" value="GPUH_0002355001"/>
</dbReference>
<reference evidence="4" key="1">
    <citation type="submission" date="2016-06" db="UniProtKB">
        <authorList>
            <consortium name="WormBaseParasite"/>
        </authorList>
    </citation>
    <scope>IDENTIFICATION</scope>
</reference>